<evidence type="ECO:0000313" key="1">
    <source>
        <dbReference type="EMBL" id="GIX77161.1"/>
    </source>
</evidence>
<organism evidence="1 2">
    <name type="scientific">Caerostris extrusa</name>
    <name type="common">Bark spider</name>
    <name type="synonym">Caerostris bankana</name>
    <dbReference type="NCBI Taxonomy" id="172846"/>
    <lineage>
        <taxon>Eukaryota</taxon>
        <taxon>Metazoa</taxon>
        <taxon>Ecdysozoa</taxon>
        <taxon>Arthropoda</taxon>
        <taxon>Chelicerata</taxon>
        <taxon>Arachnida</taxon>
        <taxon>Araneae</taxon>
        <taxon>Araneomorphae</taxon>
        <taxon>Entelegynae</taxon>
        <taxon>Araneoidea</taxon>
        <taxon>Araneidae</taxon>
        <taxon>Caerostris</taxon>
    </lineage>
</organism>
<proteinExistence type="predicted"/>
<dbReference type="EMBL" id="BPLR01020303">
    <property type="protein sequence ID" value="GIX77161.1"/>
    <property type="molecule type" value="Genomic_DNA"/>
</dbReference>
<accession>A0AAV4MXE5</accession>
<comment type="caution">
    <text evidence="1">The sequence shown here is derived from an EMBL/GenBank/DDBJ whole genome shotgun (WGS) entry which is preliminary data.</text>
</comment>
<dbReference type="AlphaFoldDB" id="A0AAV4MXE5"/>
<sequence>MTTLTFNSQSEHVAFDISQTFTFDKDIAAIKEFTSEEKIKYLTDFYNETSNNIRAETTSQSSMHLAFQMRNLALIAEKWKSQIIKEKLNSI</sequence>
<keyword evidence="2" id="KW-1185">Reference proteome</keyword>
<name>A0AAV4MXE5_CAEEX</name>
<evidence type="ECO:0000313" key="2">
    <source>
        <dbReference type="Proteomes" id="UP001054945"/>
    </source>
</evidence>
<dbReference type="Proteomes" id="UP001054945">
    <property type="component" value="Unassembled WGS sequence"/>
</dbReference>
<reference evidence="1 2" key="1">
    <citation type="submission" date="2021-06" db="EMBL/GenBank/DDBJ databases">
        <title>Caerostris extrusa draft genome.</title>
        <authorList>
            <person name="Kono N."/>
            <person name="Arakawa K."/>
        </authorList>
    </citation>
    <scope>NUCLEOTIDE SEQUENCE [LARGE SCALE GENOMIC DNA]</scope>
</reference>
<gene>
    <name evidence="1" type="ORF">CEXT_815371</name>
</gene>
<protein>
    <submittedName>
        <fullName evidence="1">Uncharacterized protein</fullName>
    </submittedName>
</protein>